<dbReference type="PANTHER" id="PTHR31286:SF178">
    <property type="entry name" value="DUF4283 DOMAIN-CONTAINING PROTEIN"/>
    <property type="match status" value="1"/>
</dbReference>
<dbReference type="InterPro" id="IPR040256">
    <property type="entry name" value="At4g02000-like"/>
</dbReference>
<keyword evidence="3" id="KW-1185">Reference proteome</keyword>
<sequence>MKADLAEEFKKFKHSEKEEGGIEILTEDIRIGEKECSLSLMGNLFWEKKANFVGLKAPMQNIWLTHKPFTTRMVGNNKYQFIFQSAEDRRRVLEGKAWNFDGQYLLLKEWSEENNRYTAEEQKIELWLQIHDLPLHWVSEEVGLKIGKLFNKVAAVVGGARGRIVKILVDLNLNEPLLMGTKLKMGGYRGGGVAFSENKPRVEGRQYVDTKAMDAKANNGEGRKFLNILTIKGNEGLVEAKGMGAIESNPYSETNKHPQSLIPTEDTRVSTLNDPMVQNLDVEYVDRRDLMHLDN</sequence>
<dbReference type="EMBL" id="CACSLK010016069">
    <property type="protein sequence ID" value="CAA0817587.1"/>
    <property type="molecule type" value="Genomic_DNA"/>
</dbReference>
<gene>
    <name evidence="2" type="ORF">SHERM_01078</name>
</gene>
<organism evidence="2 3">
    <name type="scientific">Striga hermonthica</name>
    <name type="common">Purple witchweed</name>
    <name type="synonym">Buchnera hermonthica</name>
    <dbReference type="NCBI Taxonomy" id="68872"/>
    <lineage>
        <taxon>Eukaryota</taxon>
        <taxon>Viridiplantae</taxon>
        <taxon>Streptophyta</taxon>
        <taxon>Embryophyta</taxon>
        <taxon>Tracheophyta</taxon>
        <taxon>Spermatophyta</taxon>
        <taxon>Magnoliopsida</taxon>
        <taxon>eudicotyledons</taxon>
        <taxon>Gunneridae</taxon>
        <taxon>Pentapetalae</taxon>
        <taxon>asterids</taxon>
        <taxon>lamiids</taxon>
        <taxon>Lamiales</taxon>
        <taxon>Orobanchaceae</taxon>
        <taxon>Buchnereae</taxon>
        <taxon>Striga</taxon>
    </lineage>
</organism>
<dbReference type="PANTHER" id="PTHR31286">
    <property type="entry name" value="GLYCINE-RICH CELL WALL STRUCTURAL PROTEIN 1.8-LIKE"/>
    <property type="match status" value="1"/>
</dbReference>
<feature type="domain" description="DUF4283" evidence="1">
    <location>
        <begin position="33"/>
        <end position="113"/>
    </location>
</feature>
<dbReference type="OrthoDB" id="1461917at2759"/>
<reference evidence="2" key="1">
    <citation type="submission" date="2019-12" db="EMBL/GenBank/DDBJ databases">
        <authorList>
            <person name="Scholes J."/>
        </authorList>
    </citation>
    <scope>NUCLEOTIDE SEQUENCE</scope>
</reference>
<dbReference type="Proteomes" id="UP001153555">
    <property type="component" value="Unassembled WGS sequence"/>
</dbReference>
<proteinExistence type="predicted"/>
<dbReference type="InterPro" id="IPR025558">
    <property type="entry name" value="DUF4283"/>
</dbReference>
<accession>A0A9N7MSK4</accession>
<dbReference type="Pfam" id="PF14111">
    <property type="entry name" value="DUF4283"/>
    <property type="match status" value="1"/>
</dbReference>
<protein>
    <recommendedName>
        <fullName evidence="1">DUF4283 domain-containing protein</fullName>
    </recommendedName>
</protein>
<comment type="caution">
    <text evidence="2">The sequence shown here is derived from an EMBL/GenBank/DDBJ whole genome shotgun (WGS) entry which is preliminary data.</text>
</comment>
<evidence type="ECO:0000259" key="1">
    <source>
        <dbReference type="Pfam" id="PF14111"/>
    </source>
</evidence>
<evidence type="ECO:0000313" key="3">
    <source>
        <dbReference type="Proteomes" id="UP001153555"/>
    </source>
</evidence>
<dbReference type="AlphaFoldDB" id="A0A9N7MSK4"/>
<name>A0A9N7MSK4_STRHE</name>
<evidence type="ECO:0000313" key="2">
    <source>
        <dbReference type="EMBL" id="CAA0817587.1"/>
    </source>
</evidence>